<comment type="caution">
    <text evidence="1">The sequence shown here is derived from an EMBL/GenBank/DDBJ whole genome shotgun (WGS) entry which is preliminary data.</text>
</comment>
<evidence type="ECO:0000313" key="2">
    <source>
        <dbReference type="Proteomes" id="UP001055811"/>
    </source>
</evidence>
<accession>A0ACB9G8A2</accession>
<keyword evidence="2" id="KW-1185">Reference proteome</keyword>
<dbReference type="Proteomes" id="UP001055811">
    <property type="component" value="Linkage Group LG02"/>
</dbReference>
<reference evidence="2" key="1">
    <citation type="journal article" date="2022" name="Mol. Ecol. Resour.">
        <title>The genomes of chicory, endive, great burdock and yacon provide insights into Asteraceae palaeo-polyploidization history and plant inulin production.</title>
        <authorList>
            <person name="Fan W."/>
            <person name="Wang S."/>
            <person name="Wang H."/>
            <person name="Wang A."/>
            <person name="Jiang F."/>
            <person name="Liu H."/>
            <person name="Zhao H."/>
            <person name="Xu D."/>
            <person name="Zhang Y."/>
        </authorList>
    </citation>
    <scope>NUCLEOTIDE SEQUENCE [LARGE SCALE GENOMIC DNA]</scope>
    <source>
        <strain evidence="2">cv. Punajuju</strain>
    </source>
</reference>
<sequence length="211" mass="23942">MLHERNWCLMYDMYADESDPSAILREEDLDMMAKLGSLMTSRPVGSRLPHQKALQRCIKHAKLWLSKSEQQIVPNSDISYAKLREKFSRMMGLDYLINDPDADVGAYFAYKSAVLQGLAPACELTLGGDITDDQSSETNEDQSGPTKTCEYQAPLYEEEIDENELVWVPYWKGGRLSVRMEPRGPKDPSCQIIPALLFFQQVGRCGITCDY</sequence>
<reference evidence="1 2" key="2">
    <citation type="journal article" date="2022" name="Mol. Ecol. Resour.">
        <title>The genomes of chicory, endive, great burdock and yacon provide insights into Asteraceae paleo-polyploidization history and plant inulin production.</title>
        <authorList>
            <person name="Fan W."/>
            <person name="Wang S."/>
            <person name="Wang H."/>
            <person name="Wang A."/>
            <person name="Jiang F."/>
            <person name="Liu H."/>
            <person name="Zhao H."/>
            <person name="Xu D."/>
            <person name="Zhang Y."/>
        </authorList>
    </citation>
    <scope>NUCLEOTIDE SEQUENCE [LARGE SCALE GENOMIC DNA]</scope>
    <source>
        <strain evidence="2">cv. Punajuju</strain>
        <tissue evidence="1">Leaves</tissue>
    </source>
</reference>
<organism evidence="1 2">
    <name type="scientific">Cichorium intybus</name>
    <name type="common">Chicory</name>
    <dbReference type="NCBI Taxonomy" id="13427"/>
    <lineage>
        <taxon>Eukaryota</taxon>
        <taxon>Viridiplantae</taxon>
        <taxon>Streptophyta</taxon>
        <taxon>Embryophyta</taxon>
        <taxon>Tracheophyta</taxon>
        <taxon>Spermatophyta</taxon>
        <taxon>Magnoliopsida</taxon>
        <taxon>eudicotyledons</taxon>
        <taxon>Gunneridae</taxon>
        <taxon>Pentapetalae</taxon>
        <taxon>asterids</taxon>
        <taxon>campanulids</taxon>
        <taxon>Asterales</taxon>
        <taxon>Asteraceae</taxon>
        <taxon>Cichorioideae</taxon>
        <taxon>Cichorieae</taxon>
        <taxon>Cichoriinae</taxon>
        <taxon>Cichorium</taxon>
    </lineage>
</organism>
<proteinExistence type="predicted"/>
<evidence type="ECO:0000313" key="1">
    <source>
        <dbReference type="EMBL" id="KAI3778992.1"/>
    </source>
</evidence>
<gene>
    <name evidence="1" type="ORF">L2E82_08396</name>
</gene>
<dbReference type="EMBL" id="CM042010">
    <property type="protein sequence ID" value="KAI3778992.1"/>
    <property type="molecule type" value="Genomic_DNA"/>
</dbReference>
<protein>
    <submittedName>
        <fullName evidence="1">Uncharacterized protein</fullName>
    </submittedName>
</protein>
<name>A0ACB9G8A2_CICIN</name>